<protein>
    <submittedName>
        <fullName evidence="2">Uncharacterized protein</fullName>
    </submittedName>
</protein>
<feature type="region of interest" description="Disordered" evidence="1">
    <location>
        <begin position="20"/>
        <end position="77"/>
    </location>
</feature>
<reference evidence="3" key="2">
    <citation type="submission" date="2015-01" db="EMBL/GenBank/DDBJ databases">
        <title>Evolutionary Origins and Diversification of the Mycorrhizal Mutualists.</title>
        <authorList>
            <consortium name="DOE Joint Genome Institute"/>
            <consortium name="Mycorrhizal Genomics Consortium"/>
            <person name="Kohler A."/>
            <person name="Kuo A."/>
            <person name="Nagy L.G."/>
            <person name="Floudas D."/>
            <person name="Copeland A."/>
            <person name="Barry K.W."/>
            <person name="Cichocki N."/>
            <person name="Veneault-Fourrey C."/>
            <person name="LaButti K."/>
            <person name="Lindquist E.A."/>
            <person name="Lipzen A."/>
            <person name="Lundell T."/>
            <person name="Morin E."/>
            <person name="Murat C."/>
            <person name="Riley R."/>
            <person name="Ohm R."/>
            <person name="Sun H."/>
            <person name="Tunlid A."/>
            <person name="Henrissat B."/>
            <person name="Grigoriev I.V."/>
            <person name="Hibbett D.S."/>
            <person name="Martin F."/>
        </authorList>
    </citation>
    <scope>NUCLEOTIDE SEQUENCE [LARGE SCALE GENOMIC DNA]</scope>
    <source>
        <strain evidence="3">UH-Slu-Lm8-n1</strain>
    </source>
</reference>
<proteinExistence type="predicted"/>
<evidence type="ECO:0000313" key="3">
    <source>
        <dbReference type="Proteomes" id="UP000054485"/>
    </source>
</evidence>
<name>A0A0D0A0U4_9AGAM</name>
<feature type="compositionally biased region" description="Basic and acidic residues" evidence="1">
    <location>
        <begin position="20"/>
        <end position="49"/>
    </location>
</feature>
<dbReference type="HOGENOM" id="CLU_1732675_0_0_1"/>
<sequence length="151" mass="16264">MKAAFWSFVDDLVHVKACRDVEREEDGGEVRDVEGDVDRGGDNTDDARAGADTNDEAGEPSPQLPPSKHTPNCPNILPGLLARQKSLKALGNRITPIVKLPLPHLKFLDLNLWSNRMATLKSKSISSSWSESGGGDALPLDWSIGGGGKTY</sequence>
<dbReference type="Proteomes" id="UP000054485">
    <property type="component" value="Unassembled WGS sequence"/>
</dbReference>
<dbReference type="EMBL" id="KN836636">
    <property type="protein sequence ID" value="KIK31804.1"/>
    <property type="molecule type" value="Genomic_DNA"/>
</dbReference>
<dbReference type="InParanoid" id="A0A0D0A0U4"/>
<dbReference type="AlphaFoldDB" id="A0A0D0A0U4"/>
<evidence type="ECO:0000256" key="1">
    <source>
        <dbReference type="SAM" id="MobiDB-lite"/>
    </source>
</evidence>
<organism evidence="2 3">
    <name type="scientific">Suillus luteus UH-Slu-Lm8-n1</name>
    <dbReference type="NCBI Taxonomy" id="930992"/>
    <lineage>
        <taxon>Eukaryota</taxon>
        <taxon>Fungi</taxon>
        <taxon>Dikarya</taxon>
        <taxon>Basidiomycota</taxon>
        <taxon>Agaricomycotina</taxon>
        <taxon>Agaricomycetes</taxon>
        <taxon>Agaricomycetidae</taxon>
        <taxon>Boletales</taxon>
        <taxon>Suillineae</taxon>
        <taxon>Suillaceae</taxon>
        <taxon>Suillus</taxon>
    </lineage>
</organism>
<evidence type="ECO:0000313" key="2">
    <source>
        <dbReference type="EMBL" id="KIK31804.1"/>
    </source>
</evidence>
<keyword evidence="3" id="KW-1185">Reference proteome</keyword>
<reference evidence="2 3" key="1">
    <citation type="submission" date="2014-04" db="EMBL/GenBank/DDBJ databases">
        <authorList>
            <consortium name="DOE Joint Genome Institute"/>
            <person name="Kuo A."/>
            <person name="Ruytinx J."/>
            <person name="Rineau F."/>
            <person name="Colpaert J."/>
            <person name="Kohler A."/>
            <person name="Nagy L.G."/>
            <person name="Floudas D."/>
            <person name="Copeland A."/>
            <person name="Barry K.W."/>
            <person name="Cichocki N."/>
            <person name="Veneault-Fourrey C."/>
            <person name="LaButti K."/>
            <person name="Lindquist E.A."/>
            <person name="Lipzen A."/>
            <person name="Lundell T."/>
            <person name="Morin E."/>
            <person name="Murat C."/>
            <person name="Sun H."/>
            <person name="Tunlid A."/>
            <person name="Henrissat B."/>
            <person name="Grigoriev I.V."/>
            <person name="Hibbett D.S."/>
            <person name="Martin F."/>
            <person name="Nordberg H.P."/>
            <person name="Cantor M.N."/>
            <person name="Hua S.X."/>
        </authorList>
    </citation>
    <scope>NUCLEOTIDE SEQUENCE [LARGE SCALE GENOMIC DNA]</scope>
    <source>
        <strain evidence="2 3">UH-Slu-Lm8-n1</strain>
    </source>
</reference>
<accession>A0A0D0A0U4</accession>
<gene>
    <name evidence="2" type="ORF">CY34DRAFT_19556</name>
</gene>